<dbReference type="Pfam" id="PF01476">
    <property type="entry name" value="LysM"/>
    <property type="match status" value="1"/>
</dbReference>
<dbReference type="Proteomes" id="UP000223913">
    <property type="component" value="Unassembled WGS sequence"/>
</dbReference>
<dbReference type="PROSITE" id="PS51782">
    <property type="entry name" value="LYSM"/>
    <property type="match status" value="1"/>
</dbReference>
<dbReference type="OrthoDB" id="9815002at2"/>
<keyword evidence="5" id="KW-1185">Reference proteome</keyword>
<dbReference type="Gene3D" id="1.10.530.10">
    <property type="match status" value="1"/>
</dbReference>
<proteinExistence type="inferred from homology"/>
<dbReference type="PANTHER" id="PTHR37423:SF2">
    <property type="entry name" value="MEMBRANE-BOUND LYTIC MUREIN TRANSGLYCOSYLASE C"/>
    <property type="match status" value="1"/>
</dbReference>
<dbReference type="SUPFAM" id="SSF53955">
    <property type="entry name" value="Lysozyme-like"/>
    <property type="match status" value="1"/>
</dbReference>
<dbReference type="AlphaFoldDB" id="A0A2D0MYG0"/>
<evidence type="ECO:0000313" key="5">
    <source>
        <dbReference type="Proteomes" id="UP000223913"/>
    </source>
</evidence>
<dbReference type="InterPro" id="IPR036779">
    <property type="entry name" value="LysM_dom_sf"/>
</dbReference>
<dbReference type="EMBL" id="PDUD01000057">
    <property type="protein sequence ID" value="PHN01311.1"/>
    <property type="molecule type" value="Genomic_DNA"/>
</dbReference>
<dbReference type="InterPro" id="IPR008258">
    <property type="entry name" value="Transglycosylase_SLT_dom_1"/>
</dbReference>
<dbReference type="CDD" id="cd16894">
    <property type="entry name" value="MltD-like"/>
    <property type="match status" value="1"/>
</dbReference>
<evidence type="ECO:0000256" key="2">
    <source>
        <dbReference type="SAM" id="SignalP"/>
    </source>
</evidence>
<keyword evidence="2" id="KW-0732">Signal</keyword>
<dbReference type="SUPFAM" id="SSF54106">
    <property type="entry name" value="LysM domain"/>
    <property type="match status" value="1"/>
</dbReference>
<feature type="chain" id="PRO_5013084586" evidence="2">
    <location>
        <begin position="29"/>
        <end position="480"/>
    </location>
</feature>
<organism evidence="4 5">
    <name type="scientific">Flavilitoribacter nigricans (strain ATCC 23147 / DSM 23189 / NBRC 102662 / NCIMB 1420 / SS-2)</name>
    <name type="common">Lewinella nigricans</name>
    <dbReference type="NCBI Taxonomy" id="1122177"/>
    <lineage>
        <taxon>Bacteria</taxon>
        <taxon>Pseudomonadati</taxon>
        <taxon>Bacteroidota</taxon>
        <taxon>Saprospiria</taxon>
        <taxon>Saprospirales</taxon>
        <taxon>Lewinellaceae</taxon>
        <taxon>Flavilitoribacter</taxon>
    </lineage>
</organism>
<evidence type="ECO:0000259" key="3">
    <source>
        <dbReference type="PROSITE" id="PS51782"/>
    </source>
</evidence>
<dbReference type="GO" id="GO:0008933">
    <property type="term" value="F:peptidoglycan lytic transglycosylase activity"/>
    <property type="evidence" value="ECO:0007669"/>
    <property type="project" value="InterPro"/>
</dbReference>
<protein>
    <submittedName>
        <fullName evidence="4">Lytic transglycosylase</fullName>
    </submittedName>
</protein>
<gene>
    <name evidence="4" type="ORF">CRP01_37770</name>
</gene>
<dbReference type="SMART" id="SM00257">
    <property type="entry name" value="LysM"/>
    <property type="match status" value="1"/>
</dbReference>
<dbReference type="GO" id="GO:0000270">
    <property type="term" value="P:peptidoglycan metabolic process"/>
    <property type="evidence" value="ECO:0007669"/>
    <property type="project" value="InterPro"/>
</dbReference>
<dbReference type="InterPro" id="IPR000189">
    <property type="entry name" value="Transglyc_AS"/>
</dbReference>
<comment type="caution">
    <text evidence="4">The sequence shown here is derived from an EMBL/GenBank/DDBJ whole genome shotgun (WGS) entry which is preliminary data.</text>
</comment>
<feature type="domain" description="LysM" evidence="3">
    <location>
        <begin position="341"/>
        <end position="384"/>
    </location>
</feature>
<dbReference type="PANTHER" id="PTHR37423">
    <property type="entry name" value="SOLUBLE LYTIC MUREIN TRANSGLYCOSYLASE-RELATED"/>
    <property type="match status" value="1"/>
</dbReference>
<reference evidence="4 5" key="1">
    <citation type="submission" date="2017-10" db="EMBL/GenBank/DDBJ databases">
        <title>The draft genome sequence of Lewinella nigricans NBRC 102662.</title>
        <authorList>
            <person name="Wang K."/>
        </authorList>
    </citation>
    <scope>NUCLEOTIDE SEQUENCE [LARGE SCALE GENOMIC DNA]</scope>
    <source>
        <strain evidence="4 5">NBRC 102662</strain>
    </source>
</reference>
<dbReference type="Pfam" id="PF01464">
    <property type="entry name" value="SLT"/>
    <property type="match status" value="1"/>
</dbReference>
<dbReference type="PROSITE" id="PS00922">
    <property type="entry name" value="TRANSGLYCOSYLASE"/>
    <property type="match status" value="1"/>
</dbReference>
<dbReference type="InterPro" id="IPR023346">
    <property type="entry name" value="Lysozyme-like_dom_sf"/>
</dbReference>
<dbReference type="Gene3D" id="3.10.350.10">
    <property type="entry name" value="LysM domain"/>
    <property type="match status" value="1"/>
</dbReference>
<evidence type="ECO:0000313" key="4">
    <source>
        <dbReference type="EMBL" id="PHN01311.1"/>
    </source>
</evidence>
<accession>A0A2D0MYG0</accession>
<dbReference type="GO" id="GO:0016020">
    <property type="term" value="C:membrane"/>
    <property type="evidence" value="ECO:0007669"/>
    <property type="project" value="InterPro"/>
</dbReference>
<dbReference type="InterPro" id="IPR018392">
    <property type="entry name" value="LysM"/>
</dbReference>
<sequence>MQMKLPHYTFYTLFILFVGLVAAQPAWANDTDPEDEIPEYNEEEVKKRLEYLSQDLVEVKYVTAVKGYIKGYVLRNRKHSEIVLGRSIQYFPIFEHYLEKHQLPEALKYLPIVESALDPKAMSWVGAGGLWQFMPATGKERGLDINKYVDERYDPIKSTEAAMVHLRRQYDRFDDWALALAAYNSGSGRVSRAIKRARSKNFWRLMRYLPRETRNYVPAFIAATYLVDYFESHNLKPEYPELDLQITETIRVYDNHSFYRIAQVTDLPLDIIEALNPSYKKGYIPSSREGHYLTLPIRVMEAFKAYVAASRPDSKQFMPVFSGPVYFTRPSNQAKPSYIKSTYVVIEGETLRSIASDLKVSVHQIKAWNKLKSSELIPGQELIVFTPEKFKRLIDREETMSILAPIAVSSLKELDGYGFRSYIPKGDQLGHFFYFPIPEKMRPDELAAYLRQEDAEAFKQLNGLEKNKKLKQGTWVKVNR</sequence>
<feature type="signal peptide" evidence="2">
    <location>
        <begin position="1"/>
        <end position="28"/>
    </location>
</feature>
<name>A0A2D0MYG0_FLAN2</name>
<evidence type="ECO:0000256" key="1">
    <source>
        <dbReference type="ARBA" id="ARBA00007734"/>
    </source>
</evidence>
<comment type="similarity">
    <text evidence="1">Belongs to the transglycosylase Slt family.</text>
</comment>
<dbReference type="CDD" id="cd00118">
    <property type="entry name" value="LysM"/>
    <property type="match status" value="1"/>
</dbReference>